<dbReference type="AlphaFoldDB" id="A0A2G1VYH7"/>
<protein>
    <submittedName>
        <fullName evidence="1">Uncharacterized protein</fullName>
    </submittedName>
</protein>
<evidence type="ECO:0000313" key="2">
    <source>
        <dbReference type="Proteomes" id="UP000225740"/>
    </source>
</evidence>
<comment type="caution">
    <text evidence="1">The sequence shown here is derived from an EMBL/GenBank/DDBJ whole genome shotgun (WGS) entry which is preliminary data.</text>
</comment>
<evidence type="ECO:0000313" key="1">
    <source>
        <dbReference type="EMBL" id="PHQ31833.1"/>
    </source>
</evidence>
<sequence>MQTQRAFTIDELREFRDLKKRLSDAYSKRMDISLKFAELYEIDEKNEAEIEKLTALLESSFEELGKVEDLFAASENPTDAELAEVKIEDTDYVKKETKGKLLKKIFADYQTANPKATTISYKHIKETLKREYSIECKSIANFFVGMLDGYETEGGNRNKAIVLPKG</sequence>
<organism evidence="1 2">
    <name type="scientific">Rhodopirellula bahusiensis</name>
    <dbReference type="NCBI Taxonomy" id="2014065"/>
    <lineage>
        <taxon>Bacteria</taxon>
        <taxon>Pseudomonadati</taxon>
        <taxon>Planctomycetota</taxon>
        <taxon>Planctomycetia</taxon>
        <taxon>Pirellulales</taxon>
        <taxon>Pirellulaceae</taxon>
        <taxon>Rhodopirellula</taxon>
    </lineage>
</organism>
<keyword evidence="2" id="KW-1185">Reference proteome</keyword>
<gene>
    <name evidence="1" type="ORF">CEE69_29140</name>
</gene>
<name>A0A2G1VYH7_9BACT</name>
<reference evidence="1 2" key="1">
    <citation type="submission" date="2017-06" db="EMBL/GenBank/DDBJ databases">
        <title>Description of Rhodopirellula bahusiensis sp. nov.</title>
        <authorList>
            <person name="Kizina J."/>
            <person name="Harder J."/>
        </authorList>
    </citation>
    <scope>NUCLEOTIDE SEQUENCE [LARGE SCALE GENOMIC DNA]</scope>
    <source>
        <strain evidence="1 2">SWK21</strain>
    </source>
</reference>
<dbReference type="EMBL" id="NIZW01000038">
    <property type="protein sequence ID" value="PHQ31833.1"/>
    <property type="molecule type" value="Genomic_DNA"/>
</dbReference>
<dbReference type="Proteomes" id="UP000225740">
    <property type="component" value="Unassembled WGS sequence"/>
</dbReference>
<accession>A0A2G1VYH7</accession>
<proteinExistence type="predicted"/>